<protein>
    <submittedName>
        <fullName evidence="1">Uncharacterized protein</fullName>
    </submittedName>
</protein>
<sequence>MFSIEIAPSPNPSLSLSNFIEYLSETSSAFSSVIAPPLYAKATNADINIRFIPSGSVGRS</sequence>
<reference evidence="1" key="2">
    <citation type="submission" date="2015-03" db="EMBL/GenBank/DDBJ databases">
        <authorList>
            <person name="Chow C.-E.T."/>
            <person name="Winget D.M."/>
            <person name="White R.A.III."/>
            <person name="Hallam S.J."/>
            <person name="Suttle C.A."/>
        </authorList>
    </citation>
    <scope>NUCLEOTIDE SEQUENCE</scope>
    <source>
        <strain evidence="1">Anoxic3_4</strain>
    </source>
</reference>
<name>A0A0F7L0Q1_9VIRU</name>
<dbReference type="EMBL" id="KR029579">
    <property type="protein sequence ID" value="AKH46124.1"/>
    <property type="molecule type" value="Genomic_DNA"/>
</dbReference>
<evidence type="ECO:0000313" key="1">
    <source>
        <dbReference type="EMBL" id="AKH46124.1"/>
    </source>
</evidence>
<reference evidence="1" key="1">
    <citation type="journal article" date="2015" name="Front. Microbiol.">
        <title>Combining genomic sequencing methods to explore viral diversity and reveal potential virus-host interactions.</title>
        <authorList>
            <person name="Chow C.E."/>
            <person name="Winget D.M."/>
            <person name="White R.A.III."/>
            <person name="Hallam S.J."/>
            <person name="Suttle C.A."/>
        </authorList>
    </citation>
    <scope>NUCLEOTIDE SEQUENCE</scope>
    <source>
        <strain evidence="1">Anoxic3_4</strain>
    </source>
</reference>
<accession>A0A0F7L0Q1</accession>
<proteinExistence type="predicted"/>
<organism evidence="1">
    <name type="scientific">uncultured marine virus</name>
    <dbReference type="NCBI Taxonomy" id="186617"/>
    <lineage>
        <taxon>Viruses</taxon>
        <taxon>environmental samples</taxon>
    </lineage>
</organism>